<evidence type="ECO:0000256" key="4">
    <source>
        <dbReference type="ARBA" id="ARBA00022692"/>
    </source>
</evidence>
<sequence length="546" mass="60134">MALLRWLSGLRQRTQLSLLLVVMALGIALVAAWTQVVNQQLRINGPLYQEIVKGKDLLADILPPPYYILESYLVALQMHTSTDTQQVQRLAERFNQLHSDYQARYRYWQEQTLDQTTRQLVSQTTYAPAQRFYETALTRYIPARQQGKNDQQAWQDLEQAYLDHRQGIDELVGVVNTQHQANEAQAQAQIDALARNLVLVTGSILVIALLLVLLISKGQLYFFKRLPQSLQQVAQGRLDQPAALKTQNELGELSRCTDTIRLNLRTVITELGGQTRALGQLASGIQAGAREIEQASAHQVSSSEKASHSVHELNGLLSRLSSDSTQSAQAAEEAGRAAECSSQALQSSSEEVGLVVQTVHDAAEVLSSLVARTDEINQVTRTIRDIAEQTNLLALNAAIEAARAGEQGRGFAVVADEVRQLAERTSQSTSSIASIIDSIQASTRDATRSIQTGLERSEIGLTQVRSAGETLTAMQAHLSSVSQTLNSVSQQLNDSRDVRETVLSNIESMLTDCQHQQQAIRALDNLIRQSDTAAGHLQRVTENFTL</sequence>
<keyword evidence="2" id="KW-1003">Cell membrane</keyword>
<evidence type="ECO:0000256" key="2">
    <source>
        <dbReference type="ARBA" id="ARBA00022475"/>
    </source>
</evidence>
<feature type="transmembrane region" description="Helical" evidence="10">
    <location>
        <begin position="197"/>
        <end position="215"/>
    </location>
</feature>
<evidence type="ECO:0000313" key="13">
    <source>
        <dbReference type="EMBL" id="MBB6342487.1"/>
    </source>
</evidence>
<evidence type="ECO:0000313" key="14">
    <source>
        <dbReference type="Proteomes" id="UP000557193"/>
    </source>
</evidence>
<dbReference type="PROSITE" id="PS50885">
    <property type="entry name" value="HAMP"/>
    <property type="match status" value="1"/>
</dbReference>
<dbReference type="InterPro" id="IPR004089">
    <property type="entry name" value="MCPsignal_dom"/>
</dbReference>
<keyword evidence="5 10" id="KW-1133">Transmembrane helix</keyword>
<keyword evidence="14" id="KW-1185">Reference proteome</keyword>
<evidence type="ECO:0000256" key="1">
    <source>
        <dbReference type="ARBA" id="ARBA00004236"/>
    </source>
</evidence>
<keyword evidence="3" id="KW-0488">Methylation</keyword>
<dbReference type="Gene3D" id="6.10.340.10">
    <property type="match status" value="1"/>
</dbReference>
<organism evidence="13 14">
    <name type="scientific">Pseudomonas fluvialis</name>
    <dbReference type="NCBI Taxonomy" id="1793966"/>
    <lineage>
        <taxon>Bacteria</taxon>
        <taxon>Pseudomonadati</taxon>
        <taxon>Pseudomonadota</taxon>
        <taxon>Gammaproteobacteria</taxon>
        <taxon>Pseudomonadales</taxon>
        <taxon>Pseudomonadaceae</taxon>
        <taxon>Pseudomonas</taxon>
    </lineage>
</organism>
<keyword evidence="4 10" id="KW-0812">Transmembrane</keyword>
<gene>
    <name evidence="13" type="ORF">HNP49_002669</name>
</gene>
<dbReference type="EMBL" id="JACHLL010000004">
    <property type="protein sequence ID" value="MBB6342487.1"/>
    <property type="molecule type" value="Genomic_DNA"/>
</dbReference>
<evidence type="ECO:0000256" key="9">
    <source>
        <dbReference type="PROSITE-ProRule" id="PRU00284"/>
    </source>
</evidence>
<evidence type="ECO:0000259" key="12">
    <source>
        <dbReference type="PROSITE" id="PS50885"/>
    </source>
</evidence>
<dbReference type="PANTHER" id="PTHR32089">
    <property type="entry name" value="METHYL-ACCEPTING CHEMOTAXIS PROTEIN MCPB"/>
    <property type="match status" value="1"/>
</dbReference>
<dbReference type="Proteomes" id="UP000557193">
    <property type="component" value="Unassembled WGS sequence"/>
</dbReference>
<dbReference type="GO" id="GO:0006935">
    <property type="term" value="P:chemotaxis"/>
    <property type="evidence" value="ECO:0007669"/>
    <property type="project" value="UniProtKB-ARBA"/>
</dbReference>
<evidence type="ECO:0000259" key="11">
    <source>
        <dbReference type="PROSITE" id="PS50111"/>
    </source>
</evidence>
<reference evidence="13 14" key="1">
    <citation type="submission" date="2020-08" db="EMBL/GenBank/DDBJ databases">
        <title>Functional genomics of gut bacteria from endangered species of beetles.</title>
        <authorList>
            <person name="Carlos-Shanley C."/>
        </authorList>
    </citation>
    <scope>NUCLEOTIDE SEQUENCE [LARGE SCALE GENOMIC DNA]</scope>
    <source>
        <strain evidence="13 14">S00202</strain>
    </source>
</reference>
<comment type="subcellular location">
    <subcellularLocation>
        <location evidence="1">Cell membrane</location>
    </subcellularLocation>
</comment>
<dbReference type="PROSITE" id="PS50111">
    <property type="entry name" value="CHEMOTAXIS_TRANSDUC_2"/>
    <property type="match status" value="1"/>
</dbReference>
<proteinExistence type="inferred from homology"/>
<accession>A0A7X0BTQ3</accession>
<dbReference type="GO" id="GO:0007165">
    <property type="term" value="P:signal transduction"/>
    <property type="evidence" value="ECO:0007669"/>
    <property type="project" value="UniProtKB-KW"/>
</dbReference>
<name>A0A7X0BTQ3_9PSED</name>
<dbReference type="Gene3D" id="1.10.287.950">
    <property type="entry name" value="Methyl-accepting chemotaxis protein"/>
    <property type="match status" value="1"/>
</dbReference>
<evidence type="ECO:0000256" key="6">
    <source>
        <dbReference type="ARBA" id="ARBA00023136"/>
    </source>
</evidence>
<evidence type="ECO:0000256" key="10">
    <source>
        <dbReference type="SAM" id="Phobius"/>
    </source>
</evidence>
<feature type="domain" description="Methyl-accepting transducer" evidence="11">
    <location>
        <begin position="274"/>
        <end position="510"/>
    </location>
</feature>
<feature type="domain" description="HAMP" evidence="12">
    <location>
        <begin position="228"/>
        <end position="269"/>
    </location>
</feature>
<dbReference type="InterPro" id="IPR003660">
    <property type="entry name" value="HAMP_dom"/>
</dbReference>
<dbReference type="SMART" id="SM00283">
    <property type="entry name" value="MA"/>
    <property type="match status" value="1"/>
</dbReference>
<evidence type="ECO:0000256" key="3">
    <source>
        <dbReference type="ARBA" id="ARBA00022481"/>
    </source>
</evidence>
<dbReference type="Pfam" id="PF00015">
    <property type="entry name" value="MCPsignal"/>
    <property type="match status" value="1"/>
</dbReference>
<comment type="caution">
    <text evidence="13">The sequence shown here is derived from an EMBL/GenBank/DDBJ whole genome shotgun (WGS) entry which is preliminary data.</text>
</comment>
<evidence type="ECO:0000256" key="5">
    <source>
        <dbReference type="ARBA" id="ARBA00022989"/>
    </source>
</evidence>
<dbReference type="SUPFAM" id="SSF58104">
    <property type="entry name" value="Methyl-accepting chemotaxis protein (MCP) signaling domain"/>
    <property type="match status" value="1"/>
</dbReference>
<evidence type="ECO:0000256" key="8">
    <source>
        <dbReference type="ARBA" id="ARBA00029447"/>
    </source>
</evidence>
<dbReference type="AlphaFoldDB" id="A0A7X0BTQ3"/>
<evidence type="ECO:0000256" key="7">
    <source>
        <dbReference type="ARBA" id="ARBA00023224"/>
    </source>
</evidence>
<dbReference type="GO" id="GO:0005886">
    <property type="term" value="C:plasma membrane"/>
    <property type="evidence" value="ECO:0007669"/>
    <property type="project" value="UniProtKB-SubCell"/>
</dbReference>
<keyword evidence="7 9" id="KW-0807">Transducer</keyword>
<keyword evidence="6 10" id="KW-0472">Membrane</keyword>
<protein>
    <submittedName>
        <fullName evidence="13">Methyl-accepting chemotaxis protein</fullName>
    </submittedName>
</protein>
<dbReference type="PANTHER" id="PTHR32089:SF112">
    <property type="entry name" value="LYSOZYME-LIKE PROTEIN-RELATED"/>
    <property type="match status" value="1"/>
</dbReference>
<comment type="similarity">
    <text evidence="8">Belongs to the methyl-accepting chemotaxis (MCP) protein family.</text>
</comment>